<evidence type="ECO:0000313" key="2">
    <source>
        <dbReference type="EMBL" id="DAZ94868.1"/>
    </source>
</evidence>
<name>A0AAV2YND9_9STRA</name>
<organism evidence="2 3">
    <name type="scientific">Lagenidium giganteum</name>
    <dbReference type="NCBI Taxonomy" id="4803"/>
    <lineage>
        <taxon>Eukaryota</taxon>
        <taxon>Sar</taxon>
        <taxon>Stramenopiles</taxon>
        <taxon>Oomycota</taxon>
        <taxon>Peronosporomycetes</taxon>
        <taxon>Pythiales</taxon>
        <taxon>Pythiaceae</taxon>
    </lineage>
</organism>
<sequence>MGQVCSGSAVSKHVHAPRDPEDKELDEIEMKETKIEDFDSFFERAAAPVNQLVELHNSIAQSEDNLKSAAAAIQGEAQVRVLVSGSGRVDTQMWAFDEKEEEHVFSVDEVNTKLSTSTCLREAFERVQVAQDQLHAALELPSNKTPTKFISKRGRLFVTRKGAQDQLVREVNVALFTFRKELMKQSHGSRLSDAVKIFLKELSKVHDIDALDVTADEETGAVKIMNGDEELDLKKMDKLSKPVAQLRDAIADLLENLETAGQSVPELASQSSDLATEAQELPSKIPDAVMSSGLSITDTPKAASATASNISALSNGPKIAKATAQMIAYAGREVTEAVRMPRGA</sequence>
<gene>
    <name evidence="2" type="ORF">N0F65_008170</name>
</gene>
<protein>
    <submittedName>
        <fullName evidence="2">Uncharacterized protein</fullName>
    </submittedName>
</protein>
<evidence type="ECO:0000256" key="1">
    <source>
        <dbReference type="SAM" id="MobiDB-lite"/>
    </source>
</evidence>
<dbReference type="AlphaFoldDB" id="A0AAV2YND9"/>
<keyword evidence="3" id="KW-1185">Reference proteome</keyword>
<evidence type="ECO:0000313" key="3">
    <source>
        <dbReference type="Proteomes" id="UP001146120"/>
    </source>
</evidence>
<proteinExistence type="predicted"/>
<reference evidence="2" key="1">
    <citation type="submission" date="2022-11" db="EMBL/GenBank/DDBJ databases">
        <authorList>
            <person name="Morgan W.R."/>
            <person name="Tartar A."/>
        </authorList>
    </citation>
    <scope>NUCLEOTIDE SEQUENCE</scope>
    <source>
        <strain evidence="2">ARSEF 373</strain>
    </source>
</reference>
<comment type="caution">
    <text evidence="2">The sequence shown here is derived from an EMBL/GenBank/DDBJ whole genome shotgun (WGS) entry which is preliminary data.</text>
</comment>
<feature type="region of interest" description="Disordered" evidence="1">
    <location>
        <begin position="1"/>
        <end position="22"/>
    </location>
</feature>
<reference evidence="2" key="2">
    <citation type="journal article" date="2023" name="Microbiol Resour">
        <title>Decontamination and Annotation of the Draft Genome Sequence of the Oomycete Lagenidium giganteum ARSEF 373.</title>
        <authorList>
            <person name="Morgan W.R."/>
            <person name="Tartar A."/>
        </authorList>
    </citation>
    <scope>NUCLEOTIDE SEQUENCE</scope>
    <source>
        <strain evidence="2">ARSEF 373</strain>
    </source>
</reference>
<accession>A0AAV2YND9</accession>
<dbReference type="EMBL" id="DAKRPA010000229">
    <property type="protein sequence ID" value="DAZ94868.1"/>
    <property type="molecule type" value="Genomic_DNA"/>
</dbReference>
<dbReference type="Proteomes" id="UP001146120">
    <property type="component" value="Unassembled WGS sequence"/>
</dbReference>